<dbReference type="EMBL" id="JPQT01000174">
    <property type="protein sequence ID" value="KFE44147.1"/>
    <property type="molecule type" value="Genomic_DNA"/>
</dbReference>
<comment type="caution">
    <text evidence="3">The sequence shown here is derived from an EMBL/GenBank/DDBJ whole genome shotgun (WGS) entry which is preliminary data.</text>
</comment>
<dbReference type="PATRIC" id="fig|317.174.peg.6216"/>
<protein>
    <submittedName>
        <fullName evidence="3">N-acetyl-mannosamine transferase</fullName>
    </submittedName>
</protein>
<dbReference type="InterPro" id="IPR004629">
    <property type="entry name" value="WecG_TagA_CpsF"/>
</dbReference>
<dbReference type="Proteomes" id="UP000028643">
    <property type="component" value="Unassembled WGS sequence"/>
</dbReference>
<keyword evidence="2 3" id="KW-0808">Transferase</keyword>
<organism evidence="3 4">
    <name type="scientific">Pseudomonas syringae</name>
    <dbReference type="NCBI Taxonomy" id="317"/>
    <lineage>
        <taxon>Bacteria</taxon>
        <taxon>Pseudomonadati</taxon>
        <taxon>Pseudomonadota</taxon>
        <taxon>Gammaproteobacteria</taxon>
        <taxon>Pseudomonadales</taxon>
        <taxon>Pseudomonadaceae</taxon>
        <taxon>Pseudomonas</taxon>
    </lineage>
</organism>
<evidence type="ECO:0000313" key="4">
    <source>
        <dbReference type="Proteomes" id="UP000028643"/>
    </source>
</evidence>
<dbReference type="AlphaFoldDB" id="A0A085ULT4"/>
<name>A0A085ULT4_PSESX</name>
<evidence type="ECO:0000256" key="2">
    <source>
        <dbReference type="ARBA" id="ARBA00022679"/>
    </source>
</evidence>
<evidence type="ECO:0000256" key="1">
    <source>
        <dbReference type="ARBA" id="ARBA00022676"/>
    </source>
</evidence>
<dbReference type="PANTHER" id="PTHR34136:SF1">
    <property type="entry name" value="UDP-N-ACETYL-D-MANNOSAMINURONIC ACID TRANSFERASE"/>
    <property type="match status" value="1"/>
</dbReference>
<dbReference type="CDD" id="cd06533">
    <property type="entry name" value="Glyco_transf_WecG_TagA"/>
    <property type="match status" value="1"/>
</dbReference>
<dbReference type="GO" id="GO:0016758">
    <property type="term" value="F:hexosyltransferase activity"/>
    <property type="evidence" value="ECO:0007669"/>
    <property type="project" value="TreeGrafter"/>
</dbReference>
<sequence length="255" mass="29539">MKVFGIEFYHRQRKDLVRELTVLSSRSFRYVVTPNVDHVVMLEHDKELRRAYSYAAYRLCDSRVLFPLLNRLHADIAEAIPGSTLTRDMIQIAQERGWTVTVIGCEQEVITTLQQMHPSITFRHYNPPMGFIDDAREIQRIVDFINQHPARMVVFSVGSPRQEILALRVFEGRAAVGVGLCVGASLLFLSGKVRRAPEWMQRLSLEWLHRFIHEPRRLGKRYVKDAYRIVPVIIKEIRSDTEKPSNSDNDPRGLS</sequence>
<keyword evidence="1" id="KW-0328">Glycosyltransferase</keyword>
<dbReference type="Pfam" id="PF03808">
    <property type="entry name" value="Glyco_tran_WecG"/>
    <property type="match status" value="1"/>
</dbReference>
<dbReference type="RefSeq" id="WP_047579761.1">
    <property type="nucleotide sequence ID" value="NZ_JPQT01000174.1"/>
</dbReference>
<accession>A0A085ULT4</accession>
<evidence type="ECO:0000313" key="3">
    <source>
        <dbReference type="EMBL" id="KFE44147.1"/>
    </source>
</evidence>
<gene>
    <name evidence="3" type="ORF">IV02_30490</name>
</gene>
<dbReference type="NCBIfam" id="TIGR00696">
    <property type="entry name" value="wecG_tagA_cpsF"/>
    <property type="match status" value="1"/>
</dbReference>
<dbReference type="PANTHER" id="PTHR34136">
    <property type="match status" value="1"/>
</dbReference>
<reference evidence="3 4" key="1">
    <citation type="submission" date="2014-07" db="EMBL/GenBank/DDBJ databases">
        <title>Draft Genome Sequences of Environmental Pseudomonas syringae strains.</title>
        <authorList>
            <person name="Baltrus D.A."/>
            <person name="Berge O."/>
            <person name="Morris C."/>
        </authorList>
    </citation>
    <scope>NUCLEOTIDE SEQUENCE [LARGE SCALE GENOMIC DNA]</scope>
    <source>
        <strain evidence="3 4">CEB003</strain>
    </source>
</reference>
<proteinExistence type="predicted"/>